<evidence type="ECO:0000256" key="4">
    <source>
        <dbReference type="ARBA" id="ARBA00022759"/>
    </source>
</evidence>
<keyword evidence="4" id="KW-0255">Endonuclease</keyword>
<dbReference type="PANTHER" id="PTHR38039:SF1">
    <property type="entry name" value="TOXIN YOEB"/>
    <property type="match status" value="1"/>
</dbReference>
<sequence length="91" mass="10743">MSLYSLEFTEDSLEQISDFKKSDKQSFNKVSKLLEELMEHPYTGTGKPEQLKGDYSGYWSRRINKKDRLIYRIDEKSIIVFVLSVKGHYND</sequence>
<dbReference type="SUPFAM" id="SSF143011">
    <property type="entry name" value="RelE-like"/>
    <property type="match status" value="1"/>
</dbReference>
<dbReference type="NCBIfam" id="TIGR02116">
    <property type="entry name" value="toxin_Txe_YoeB"/>
    <property type="match status" value="1"/>
</dbReference>
<dbReference type="EMBL" id="CACVBR010000054">
    <property type="protein sequence ID" value="CAA7197435.1"/>
    <property type="molecule type" value="Genomic_DNA"/>
</dbReference>
<evidence type="ECO:0000256" key="5">
    <source>
        <dbReference type="ARBA" id="ARBA00022801"/>
    </source>
</evidence>
<dbReference type="Gene3D" id="3.30.2310.20">
    <property type="entry name" value="RelE-like"/>
    <property type="match status" value="1"/>
</dbReference>
<dbReference type="Pfam" id="PF06769">
    <property type="entry name" value="YoeB_toxin"/>
    <property type="match status" value="1"/>
</dbReference>
<dbReference type="NCBIfam" id="TIGR02385">
    <property type="entry name" value="RelE_StbE"/>
    <property type="match status" value="1"/>
</dbReference>
<dbReference type="GO" id="GO:0006401">
    <property type="term" value="P:RNA catabolic process"/>
    <property type="evidence" value="ECO:0007669"/>
    <property type="project" value="InterPro"/>
</dbReference>
<dbReference type="InterPro" id="IPR009614">
    <property type="entry name" value="YoeB_toxin"/>
</dbReference>
<dbReference type="InterPro" id="IPR007712">
    <property type="entry name" value="RelE/ParE_toxin"/>
</dbReference>
<proteinExistence type="inferred from homology"/>
<dbReference type="Proteomes" id="UP000445144">
    <property type="component" value="Unassembled WGS sequence"/>
</dbReference>
<reference evidence="7 8" key="1">
    <citation type="submission" date="2020-01" db="EMBL/GenBank/DDBJ databases">
        <authorList>
            <person name="Rodrigo-Torres L."/>
            <person name="Arahal R. D."/>
            <person name="Lucena T."/>
        </authorList>
    </citation>
    <scope>NUCLEOTIDE SEQUENCE [LARGE SCALE GENOMIC DNA]</scope>
    <source>
        <strain evidence="7 8">CECT 9293</strain>
    </source>
</reference>
<keyword evidence="2" id="KW-1277">Toxin-antitoxin system</keyword>
<name>A0A6N4X9H0_9FLAO</name>
<evidence type="ECO:0000313" key="8">
    <source>
        <dbReference type="Proteomes" id="UP000445144"/>
    </source>
</evidence>
<protein>
    <recommendedName>
        <fullName evidence="6">Putative mRNA interferase YoeB</fullName>
    </recommendedName>
</protein>
<keyword evidence="5 7" id="KW-0378">Hydrolase</keyword>
<evidence type="ECO:0000256" key="3">
    <source>
        <dbReference type="ARBA" id="ARBA00022722"/>
    </source>
</evidence>
<dbReference type="InterPro" id="IPR035093">
    <property type="entry name" value="RelE/ParE_toxin_dom_sf"/>
</dbReference>
<comment type="similarity">
    <text evidence="1">Belongs to the YoeB family.</text>
</comment>
<dbReference type="PANTHER" id="PTHR38039">
    <property type="entry name" value="TOXIN YOEB"/>
    <property type="match status" value="1"/>
</dbReference>
<dbReference type="GO" id="GO:0004519">
    <property type="term" value="F:endonuclease activity"/>
    <property type="evidence" value="ECO:0007669"/>
    <property type="project" value="UniProtKB-KW"/>
</dbReference>
<organism evidence="7 8">
    <name type="scientific">Chryseobacterium potabilaquae</name>
    <dbReference type="NCBI Taxonomy" id="2675057"/>
    <lineage>
        <taxon>Bacteria</taxon>
        <taxon>Pseudomonadati</taxon>
        <taxon>Bacteroidota</taxon>
        <taxon>Flavobacteriia</taxon>
        <taxon>Flavobacteriales</taxon>
        <taxon>Weeksellaceae</taxon>
        <taxon>Chryseobacterium group</taxon>
        <taxon>Chryseobacterium</taxon>
    </lineage>
</organism>
<dbReference type="RefSeq" id="WP_162034103.1">
    <property type="nucleotide sequence ID" value="NZ_CACVBR010000054.1"/>
</dbReference>
<dbReference type="GO" id="GO:0016787">
    <property type="term" value="F:hydrolase activity"/>
    <property type="evidence" value="ECO:0007669"/>
    <property type="project" value="UniProtKB-KW"/>
</dbReference>
<evidence type="ECO:0000313" key="7">
    <source>
        <dbReference type="EMBL" id="CAA7197435.1"/>
    </source>
</evidence>
<accession>A0A6N4X9H0</accession>
<evidence type="ECO:0000256" key="6">
    <source>
        <dbReference type="ARBA" id="ARBA00030388"/>
    </source>
</evidence>
<evidence type="ECO:0000256" key="2">
    <source>
        <dbReference type="ARBA" id="ARBA00022649"/>
    </source>
</evidence>
<evidence type="ECO:0000256" key="1">
    <source>
        <dbReference type="ARBA" id="ARBA00008172"/>
    </source>
</evidence>
<dbReference type="AlphaFoldDB" id="A0A6N4X9H0"/>
<gene>
    <name evidence="7" type="primary">relK</name>
    <name evidence="7" type="ORF">CHRY9293_03494</name>
</gene>
<keyword evidence="3" id="KW-0540">Nuclease</keyword>
<keyword evidence="8" id="KW-1185">Reference proteome</keyword>